<name>J4I367_9APHY</name>
<feature type="compositionally biased region" description="Basic and acidic residues" evidence="1">
    <location>
        <begin position="312"/>
        <end position="334"/>
    </location>
</feature>
<proteinExistence type="predicted"/>
<gene>
    <name evidence="2" type="ORF">FIBRA_08693</name>
</gene>
<evidence type="ECO:0000256" key="1">
    <source>
        <dbReference type="SAM" id="MobiDB-lite"/>
    </source>
</evidence>
<dbReference type="GeneID" id="24101332"/>
<protein>
    <submittedName>
        <fullName evidence="2">Uncharacterized protein</fullName>
    </submittedName>
</protein>
<keyword evidence="3" id="KW-1185">Reference proteome</keyword>
<dbReference type="EMBL" id="HE797328">
    <property type="protein sequence ID" value="CCM06432.1"/>
    <property type="molecule type" value="Genomic_DNA"/>
</dbReference>
<evidence type="ECO:0000313" key="2">
    <source>
        <dbReference type="EMBL" id="CCM06432.1"/>
    </source>
</evidence>
<accession>J4I367</accession>
<dbReference type="RefSeq" id="XP_012185715.1">
    <property type="nucleotide sequence ID" value="XM_012330325.1"/>
</dbReference>
<reference evidence="2 3" key="1">
    <citation type="journal article" date="2012" name="Appl. Environ. Microbiol.">
        <title>Short-read sequencing for genomic analysis of the brown rot fungus Fibroporia radiculosa.</title>
        <authorList>
            <person name="Tang J.D."/>
            <person name="Perkins A.D."/>
            <person name="Sonstegard T.S."/>
            <person name="Schroeder S.G."/>
            <person name="Burgess S.C."/>
            <person name="Diehl S.V."/>
        </authorList>
    </citation>
    <scope>NUCLEOTIDE SEQUENCE [LARGE SCALE GENOMIC DNA]</scope>
    <source>
        <strain evidence="2 3">TFFH 294</strain>
    </source>
</reference>
<feature type="compositionally biased region" description="Polar residues" evidence="1">
    <location>
        <begin position="233"/>
        <end position="247"/>
    </location>
</feature>
<feature type="region of interest" description="Disordered" evidence="1">
    <location>
        <begin position="262"/>
        <end position="334"/>
    </location>
</feature>
<feature type="compositionally biased region" description="Basic residues" evidence="1">
    <location>
        <begin position="302"/>
        <end position="311"/>
    </location>
</feature>
<sequence length="490" mass="54375">MAVLFGFESLHYLDKQQSTIFHLAYHDTLLSLLFAFPSLRLIMDLNDVFIHPREPERSYTEEAREWANSVLNFDGPPVSSSSDLRNISATSPDIPTALAGDGSSIISQVSVDPPSRSNHETLPNSDSLAESLDAVLFSTGPLYANSALQRTISLPVVPSFRSLMEPFNILSTPGVVSWQHGTLPESSKRSIAPLTSFVFPTPSARQSSAQLSQFQIRSPSTPDGGPRKDATSAHHNGSQESCDTLSISGPLHLTTSVQDARPGALAYPSPEETETSDPQPSPDAQARRSLSPASTLVQPARPKGKQGTKRKGRDDSGDTKIVEPARKRQRSERVEQGIRCRWKGCEFSGTSMDVWEHIVSTHRPDKRPTPAQLNIVTRDSLVECGLAECQAQGTVTEMLAHLRNVHNVQQEAEKCTHRNCVRRAAKRRSSMSLVENYVRHVLDVHWKVEDVVRTCHICLKKKRKDMSESRNHFSFCLDRFMDRTAGFSRT</sequence>
<evidence type="ECO:0000313" key="3">
    <source>
        <dbReference type="Proteomes" id="UP000006352"/>
    </source>
</evidence>
<feature type="region of interest" description="Disordered" evidence="1">
    <location>
        <begin position="208"/>
        <end position="247"/>
    </location>
</feature>
<dbReference type="HOGENOM" id="CLU_556712_0_0_1"/>
<feature type="compositionally biased region" description="Polar residues" evidence="1">
    <location>
        <begin position="208"/>
        <end position="221"/>
    </location>
</feature>
<organism evidence="2 3">
    <name type="scientific">Fibroporia radiculosa</name>
    <dbReference type="NCBI Taxonomy" id="599839"/>
    <lineage>
        <taxon>Eukaryota</taxon>
        <taxon>Fungi</taxon>
        <taxon>Dikarya</taxon>
        <taxon>Basidiomycota</taxon>
        <taxon>Agaricomycotina</taxon>
        <taxon>Agaricomycetes</taxon>
        <taxon>Polyporales</taxon>
        <taxon>Fibroporiaceae</taxon>
        <taxon>Fibroporia</taxon>
    </lineage>
</organism>
<dbReference type="AlphaFoldDB" id="J4I367"/>
<dbReference type="Proteomes" id="UP000006352">
    <property type="component" value="Unassembled WGS sequence"/>
</dbReference>
<dbReference type="InParanoid" id="J4I367"/>